<dbReference type="InterPro" id="IPR036412">
    <property type="entry name" value="HAD-like_sf"/>
</dbReference>
<evidence type="ECO:0000256" key="2">
    <source>
        <dbReference type="ARBA" id="ARBA00022692"/>
    </source>
</evidence>
<dbReference type="Gene3D" id="3.40.50.1000">
    <property type="entry name" value="HAD superfamily/HAD-like"/>
    <property type="match status" value="1"/>
</dbReference>
<organism evidence="6 7">
    <name type="scientific">Mycena venus</name>
    <dbReference type="NCBI Taxonomy" id="2733690"/>
    <lineage>
        <taxon>Eukaryota</taxon>
        <taxon>Fungi</taxon>
        <taxon>Dikarya</taxon>
        <taxon>Basidiomycota</taxon>
        <taxon>Agaricomycotina</taxon>
        <taxon>Agaricomycetes</taxon>
        <taxon>Agaricomycetidae</taxon>
        <taxon>Agaricales</taxon>
        <taxon>Marasmiineae</taxon>
        <taxon>Mycenaceae</taxon>
        <taxon>Mycena</taxon>
    </lineage>
</organism>
<dbReference type="InterPro" id="IPR023299">
    <property type="entry name" value="ATPase_P-typ_cyto_dom_N"/>
</dbReference>
<feature type="transmembrane region" description="Helical" evidence="5">
    <location>
        <begin position="274"/>
        <end position="296"/>
    </location>
</feature>
<sequence>MGDETPAAPSLRTTSSLFAAYASHTENQDTINASVVQACGDYREEVTGKLKRITKGITGSIIELCSCNRTEELEANLEHNIEGYAVHGLRVLVVAYEELDGNDHDHVAEGNGFELIGLLATALDMNQTIDDALALDVKILRWLLLAIAKETGRRLGLGDHMYPAKVFKDGPAPGGKHASLNEMIMDADGFAGVFSEHKYEIVKQLQGLQHLCTMTGDGPNDAPALSRANIGVSIKGATDATRDATDIALTEPDLSTIVHAIRSSRIIFQCMCNYWIYACAITIHIVVCFAILAFVYKFDFDPSVCTAPFACCRDAPLHELRYNTSSRPLSHL</sequence>
<evidence type="ECO:0000256" key="5">
    <source>
        <dbReference type="SAM" id="Phobius"/>
    </source>
</evidence>
<dbReference type="AlphaFoldDB" id="A0A8H6XPF6"/>
<name>A0A8H6XPF6_9AGAR</name>
<comment type="caution">
    <text evidence="6">The sequence shown here is derived from an EMBL/GenBank/DDBJ whole genome shotgun (WGS) entry which is preliminary data.</text>
</comment>
<proteinExistence type="predicted"/>
<evidence type="ECO:0000256" key="3">
    <source>
        <dbReference type="ARBA" id="ARBA00022989"/>
    </source>
</evidence>
<gene>
    <name evidence="6" type="ORF">MVEN_01702000</name>
</gene>
<dbReference type="EMBL" id="JACAZI010000015">
    <property type="protein sequence ID" value="KAF7344122.1"/>
    <property type="molecule type" value="Genomic_DNA"/>
</dbReference>
<dbReference type="GO" id="GO:0005524">
    <property type="term" value="F:ATP binding"/>
    <property type="evidence" value="ECO:0007669"/>
    <property type="project" value="InterPro"/>
</dbReference>
<keyword evidence="2 5" id="KW-0812">Transmembrane</keyword>
<evidence type="ECO:0000313" key="6">
    <source>
        <dbReference type="EMBL" id="KAF7344122.1"/>
    </source>
</evidence>
<dbReference type="SUPFAM" id="SSF56784">
    <property type="entry name" value="HAD-like"/>
    <property type="match status" value="1"/>
</dbReference>
<evidence type="ECO:0000313" key="7">
    <source>
        <dbReference type="Proteomes" id="UP000620124"/>
    </source>
</evidence>
<evidence type="ECO:0000256" key="1">
    <source>
        <dbReference type="ARBA" id="ARBA00004141"/>
    </source>
</evidence>
<accession>A0A8H6XPF6</accession>
<dbReference type="GO" id="GO:0016887">
    <property type="term" value="F:ATP hydrolysis activity"/>
    <property type="evidence" value="ECO:0007669"/>
    <property type="project" value="InterPro"/>
</dbReference>
<protein>
    <submittedName>
        <fullName evidence="6">Plasma membrane ATPase</fullName>
    </submittedName>
</protein>
<dbReference type="PRINTS" id="PR00120">
    <property type="entry name" value="HATPASE"/>
</dbReference>
<dbReference type="Gene3D" id="1.20.1110.10">
    <property type="entry name" value="Calcium-transporting ATPase, transmembrane domain"/>
    <property type="match status" value="1"/>
</dbReference>
<keyword evidence="4 5" id="KW-0472">Membrane</keyword>
<comment type="subcellular location">
    <subcellularLocation>
        <location evidence="1">Membrane</location>
        <topology evidence="1">Multi-pass membrane protein</topology>
    </subcellularLocation>
</comment>
<dbReference type="OrthoDB" id="3041278at2759"/>
<dbReference type="PANTHER" id="PTHR42861">
    <property type="entry name" value="CALCIUM-TRANSPORTING ATPASE"/>
    <property type="match status" value="1"/>
</dbReference>
<keyword evidence="7" id="KW-1185">Reference proteome</keyword>
<dbReference type="FunFam" id="3.40.50.1000:FF:000268">
    <property type="entry name" value="ATPase 4 plasma membrane-type"/>
    <property type="match status" value="1"/>
</dbReference>
<evidence type="ECO:0000256" key="4">
    <source>
        <dbReference type="ARBA" id="ARBA00023136"/>
    </source>
</evidence>
<dbReference type="Proteomes" id="UP000620124">
    <property type="component" value="Unassembled WGS sequence"/>
</dbReference>
<dbReference type="GO" id="GO:0006812">
    <property type="term" value="P:monoatomic cation transport"/>
    <property type="evidence" value="ECO:0007669"/>
    <property type="project" value="UniProtKB-ARBA"/>
</dbReference>
<keyword evidence="3 5" id="KW-1133">Transmembrane helix</keyword>
<reference evidence="6" key="1">
    <citation type="submission" date="2020-05" db="EMBL/GenBank/DDBJ databases">
        <title>Mycena genomes resolve the evolution of fungal bioluminescence.</title>
        <authorList>
            <person name="Tsai I.J."/>
        </authorList>
    </citation>
    <scope>NUCLEOTIDE SEQUENCE</scope>
    <source>
        <strain evidence="6">CCC161011</strain>
    </source>
</reference>
<dbReference type="Gene3D" id="3.40.1110.10">
    <property type="entry name" value="Calcium-transporting ATPase, cytoplasmic domain N"/>
    <property type="match status" value="1"/>
</dbReference>
<dbReference type="InterPro" id="IPR023214">
    <property type="entry name" value="HAD_sf"/>
</dbReference>
<dbReference type="NCBIfam" id="TIGR01494">
    <property type="entry name" value="ATPase_P-type"/>
    <property type="match status" value="1"/>
</dbReference>
<dbReference type="InterPro" id="IPR001757">
    <property type="entry name" value="P_typ_ATPase"/>
</dbReference>
<dbReference type="GO" id="GO:0016020">
    <property type="term" value="C:membrane"/>
    <property type="evidence" value="ECO:0007669"/>
    <property type="project" value="UniProtKB-SubCell"/>
</dbReference>